<evidence type="ECO:0008006" key="2">
    <source>
        <dbReference type="Google" id="ProtNLM"/>
    </source>
</evidence>
<feature type="non-terminal residue" evidence="1">
    <location>
        <position position="179"/>
    </location>
</feature>
<dbReference type="EMBL" id="LAZR01055726">
    <property type="protein sequence ID" value="KKK75733.1"/>
    <property type="molecule type" value="Genomic_DNA"/>
</dbReference>
<name>A0A0F8Y374_9ZZZZ</name>
<reference evidence="1" key="1">
    <citation type="journal article" date="2015" name="Nature">
        <title>Complex archaea that bridge the gap between prokaryotes and eukaryotes.</title>
        <authorList>
            <person name="Spang A."/>
            <person name="Saw J.H."/>
            <person name="Jorgensen S.L."/>
            <person name="Zaremba-Niedzwiedzka K."/>
            <person name="Martijn J."/>
            <person name="Lind A.E."/>
            <person name="van Eijk R."/>
            <person name="Schleper C."/>
            <person name="Guy L."/>
            <person name="Ettema T.J."/>
        </authorList>
    </citation>
    <scope>NUCLEOTIDE SEQUENCE</scope>
</reference>
<dbReference type="Pfam" id="PF07505">
    <property type="entry name" value="DUF5131"/>
    <property type="match status" value="1"/>
</dbReference>
<proteinExistence type="predicted"/>
<sequence length="179" mass="20943">MGTKISWADESWNPIVGCSKISAGCQNCYAERMAYRQACMGTEGYNTIVCQGQARWTGKTVFQEHVLTKPLHWRNPRKIFACSMSDLFHESVPFEWVDRVFAVMSLRREHRFMLLTKRSGRMLEYIQDKYRWADHILPEVDKIQSPMQSPCQYQWPLRNVHLGVTVENQDNVGRIRDLA</sequence>
<accession>A0A0F8Y374</accession>
<dbReference type="InterPro" id="IPR011101">
    <property type="entry name" value="DUF5131"/>
</dbReference>
<dbReference type="AlphaFoldDB" id="A0A0F8Y374"/>
<gene>
    <name evidence="1" type="ORF">LCGC14_2870780</name>
</gene>
<protein>
    <recommendedName>
        <fullName evidence="2">Phage protein Gp37/Gp68</fullName>
    </recommendedName>
</protein>
<comment type="caution">
    <text evidence="1">The sequence shown here is derived from an EMBL/GenBank/DDBJ whole genome shotgun (WGS) entry which is preliminary data.</text>
</comment>
<organism evidence="1">
    <name type="scientific">marine sediment metagenome</name>
    <dbReference type="NCBI Taxonomy" id="412755"/>
    <lineage>
        <taxon>unclassified sequences</taxon>
        <taxon>metagenomes</taxon>
        <taxon>ecological metagenomes</taxon>
    </lineage>
</organism>
<evidence type="ECO:0000313" key="1">
    <source>
        <dbReference type="EMBL" id="KKK75733.1"/>
    </source>
</evidence>